<dbReference type="InterPro" id="IPR032466">
    <property type="entry name" value="Metal_Hydrolase"/>
</dbReference>
<sequence length="328" mass="37221">MDKFMIIDTHIHIIVNEITQKITKDPWSPNTGYENGKPFVEFGGKRLNSALHEFVDVDKILNKQTEAGINKTLLSPWSSLFRYDSDVSTTLSVNRIQNDALARIASEYSDQIIALGMIPLQDVSSAISELKYCMDIGLKGVEIGTNINGKYLGEEEYRPFWAMVEKLGAFVQIHPVPGLGGQTNKQYYLWNAFSNPAETALTASHMILSGLMEEHPKLKIQLFHGGGHLPYQIGRLDRAYEMRPEASKKISRKPSEYLKMFYFDTITHSSDALNYLINLVGAEQVMMGSDYPFDMGYERPTELVDESNLSETEKNKIKYDNAERLFQI</sequence>
<dbReference type="Gene3D" id="3.20.20.140">
    <property type="entry name" value="Metal-dependent hydrolases"/>
    <property type="match status" value="1"/>
</dbReference>
<dbReference type="Proteomes" id="UP000287917">
    <property type="component" value="Unassembled WGS sequence"/>
</dbReference>
<gene>
    <name evidence="3" type="ORF">DSY96_08540</name>
</gene>
<reference evidence="3 4" key="1">
    <citation type="submission" date="2018-06" db="EMBL/GenBank/DDBJ databases">
        <title>Combined omics and stable isotope probing to characterize newly discovered Mariana Back-Arc vent microbial communities.</title>
        <authorList>
            <person name="Trembath-Reichert E."/>
            <person name="Huber J.A."/>
        </authorList>
    </citation>
    <scope>NUCLEOTIDE SEQUENCE [LARGE SCALE GENOMIC DNA]</scope>
    <source>
        <strain evidence="3">MAG 58</strain>
    </source>
</reference>
<dbReference type="InterPro" id="IPR006680">
    <property type="entry name" value="Amidohydro-rel"/>
</dbReference>
<dbReference type="PANTHER" id="PTHR21240:SF28">
    <property type="entry name" value="ISO-OROTATE DECARBOXYLASE (EUROFUNG)"/>
    <property type="match status" value="1"/>
</dbReference>
<proteinExistence type="predicted"/>
<dbReference type="GO" id="GO:0016831">
    <property type="term" value="F:carboxy-lyase activity"/>
    <property type="evidence" value="ECO:0007669"/>
    <property type="project" value="InterPro"/>
</dbReference>
<organism evidence="3 4">
    <name type="scientific">SAR324 cluster bacterium</name>
    <dbReference type="NCBI Taxonomy" id="2024889"/>
    <lineage>
        <taxon>Bacteria</taxon>
        <taxon>Deltaproteobacteria</taxon>
        <taxon>SAR324 cluster</taxon>
    </lineage>
</organism>
<dbReference type="Pfam" id="PF04909">
    <property type="entry name" value="Amidohydro_2"/>
    <property type="match status" value="1"/>
</dbReference>
<name>A0A432GH02_9DELT</name>
<dbReference type="GO" id="GO:0016787">
    <property type="term" value="F:hydrolase activity"/>
    <property type="evidence" value="ECO:0007669"/>
    <property type="project" value="InterPro"/>
</dbReference>
<dbReference type="PANTHER" id="PTHR21240">
    <property type="entry name" value="2-AMINO-3-CARBOXYLMUCONATE-6-SEMIALDEHYDE DECARBOXYLASE"/>
    <property type="match status" value="1"/>
</dbReference>
<evidence type="ECO:0000313" key="4">
    <source>
        <dbReference type="Proteomes" id="UP000287917"/>
    </source>
</evidence>
<dbReference type="EMBL" id="QNZK01000296">
    <property type="protein sequence ID" value="RTZ83159.1"/>
    <property type="molecule type" value="Genomic_DNA"/>
</dbReference>
<protein>
    <recommendedName>
        <fullName evidence="2">Amidohydrolase-related domain-containing protein</fullName>
    </recommendedName>
</protein>
<keyword evidence="1" id="KW-0456">Lyase</keyword>
<dbReference type="SUPFAM" id="SSF51556">
    <property type="entry name" value="Metallo-dependent hydrolases"/>
    <property type="match status" value="1"/>
</dbReference>
<accession>A0A432GH02</accession>
<dbReference type="GO" id="GO:0005737">
    <property type="term" value="C:cytoplasm"/>
    <property type="evidence" value="ECO:0007669"/>
    <property type="project" value="TreeGrafter"/>
</dbReference>
<evidence type="ECO:0000259" key="2">
    <source>
        <dbReference type="Pfam" id="PF04909"/>
    </source>
</evidence>
<comment type="caution">
    <text evidence="3">The sequence shown here is derived from an EMBL/GenBank/DDBJ whole genome shotgun (WGS) entry which is preliminary data.</text>
</comment>
<dbReference type="InterPro" id="IPR032465">
    <property type="entry name" value="ACMSD"/>
</dbReference>
<dbReference type="AlphaFoldDB" id="A0A432GH02"/>
<evidence type="ECO:0000256" key="1">
    <source>
        <dbReference type="ARBA" id="ARBA00023239"/>
    </source>
</evidence>
<evidence type="ECO:0000313" key="3">
    <source>
        <dbReference type="EMBL" id="RTZ83159.1"/>
    </source>
</evidence>
<feature type="domain" description="Amidohydrolase-related" evidence="2">
    <location>
        <begin position="97"/>
        <end position="327"/>
    </location>
</feature>
<dbReference type="GO" id="GO:0019748">
    <property type="term" value="P:secondary metabolic process"/>
    <property type="evidence" value="ECO:0007669"/>
    <property type="project" value="TreeGrafter"/>
</dbReference>